<dbReference type="Pfam" id="PF02618">
    <property type="entry name" value="YceG"/>
    <property type="match status" value="1"/>
</dbReference>
<dbReference type="PANTHER" id="PTHR30518">
    <property type="entry name" value="ENDOLYTIC MUREIN TRANSGLYCOSYLASE"/>
    <property type="match status" value="1"/>
</dbReference>
<dbReference type="InterPro" id="IPR003770">
    <property type="entry name" value="MLTG-like"/>
</dbReference>
<evidence type="ECO:0000256" key="7">
    <source>
        <dbReference type="HAMAP-Rule" id="MF_02065"/>
    </source>
</evidence>
<keyword evidence="3 7" id="KW-1133">Transmembrane helix</keyword>
<feature type="site" description="Important for catalytic activity" evidence="7">
    <location>
        <position position="211"/>
    </location>
</feature>
<reference evidence="8 9" key="1">
    <citation type="submission" date="2024-06" db="EMBL/GenBank/DDBJ databases">
        <authorList>
            <person name="Chen R.Y."/>
        </authorList>
    </citation>
    <scope>NUCLEOTIDE SEQUENCE [LARGE SCALE GENOMIC DNA]</scope>
    <source>
        <strain evidence="8 9">D2</strain>
    </source>
</reference>
<comment type="catalytic activity">
    <reaction evidence="7">
        <text>a peptidoglycan chain = a peptidoglycan chain with N-acetyl-1,6-anhydromuramyl-[peptide] at the reducing end + a peptidoglycan chain with N-acetylglucosamine at the non-reducing end.</text>
        <dbReference type="EC" id="4.2.2.29"/>
    </reaction>
</comment>
<name>A0ABV1RGT0_9ALTE</name>
<proteinExistence type="inferred from homology"/>
<dbReference type="EMBL" id="JBELOE010000200">
    <property type="protein sequence ID" value="MER2492144.1"/>
    <property type="molecule type" value="Genomic_DNA"/>
</dbReference>
<gene>
    <name evidence="7 8" type="primary">mltG</name>
    <name evidence="8" type="ORF">ABS311_09650</name>
</gene>
<dbReference type="HAMAP" id="MF_02065">
    <property type="entry name" value="MltG"/>
    <property type="match status" value="1"/>
</dbReference>
<dbReference type="EC" id="4.2.2.29" evidence="7"/>
<comment type="function">
    <text evidence="7">Functions as a peptidoglycan terminase that cleaves nascent peptidoglycan strands endolytically to terminate their elongation.</text>
</comment>
<sequence>MHKLLKVFYYVFFSMSLLAIATTYVIYQGYQKLNQSIIIENTSLVVPQGQSYSALVEQLATQQLIENNIVLKILPKVDPWFAKMQAGQYLFDGEYSTFEVLQKIRQGEVQLFRITFPEGSDFKQWQQWIAAHPHLLQTDYQDWLDSLISPYTHPEGLFFPSTYLFKSGTEDKVILKQAYDKMQALKEELADNSLLSDWYQTLILASIVEKETSVTAEMPKVASVFYNRLDKNMRLQTDPTVIYGLGNRYKGDITRAHLNEKTQYNTYKIKGLPPTPIAMPGLDAINAVLYPSNTDYLYFVATGEGGHTFSRTLKEHNKAVKEYLAKMSQQKMTTEKATNE</sequence>
<keyword evidence="6 7" id="KW-0961">Cell wall biogenesis/degradation</keyword>
<comment type="caution">
    <text evidence="8">The sequence shown here is derived from an EMBL/GenBank/DDBJ whole genome shotgun (WGS) entry which is preliminary data.</text>
</comment>
<evidence type="ECO:0000256" key="5">
    <source>
        <dbReference type="ARBA" id="ARBA00023239"/>
    </source>
</evidence>
<dbReference type="NCBIfam" id="TIGR00247">
    <property type="entry name" value="endolytic transglycosylase MltG"/>
    <property type="match status" value="1"/>
</dbReference>
<evidence type="ECO:0000256" key="4">
    <source>
        <dbReference type="ARBA" id="ARBA00023136"/>
    </source>
</evidence>
<dbReference type="Gene3D" id="3.30.1490.480">
    <property type="entry name" value="Endolytic murein transglycosylase"/>
    <property type="match status" value="1"/>
</dbReference>
<organism evidence="8 9">
    <name type="scientific">Catenovulum sediminis</name>
    <dbReference type="NCBI Taxonomy" id="1740262"/>
    <lineage>
        <taxon>Bacteria</taxon>
        <taxon>Pseudomonadati</taxon>
        <taxon>Pseudomonadota</taxon>
        <taxon>Gammaproteobacteria</taxon>
        <taxon>Alteromonadales</taxon>
        <taxon>Alteromonadaceae</taxon>
        <taxon>Catenovulum</taxon>
    </lineage>
</organism>
<dbReference type="PANTHER" id="PTHR30518:SF2">
    <property type="entry name" value="ENDOLYTIC MUREIN TRANSGLYCOSYLASE"/>
    <property type="match status" value="1"/>
</dbReference>
<accession>A0ABV1RGT0</accession>
<dbReference type="Proteomes" id="UP001467690">
    <property type="component" value="Unassembled WGS sequence"/>
</dbReference>
<evidence type="ECO:0000256" key="1">
    <source>
        <dbReference type="ARBA" id="ARBA00022475"/>
    </source>
</evidence>
<dbReference type="Gene3D" id="3.30.160.60">
    <property type="entry name" value="Classic Zinc Finger"/>
    <property type="match status" value="1"/>
</dbReference>
<keyword evidence="7" id="KW-0997">Cell inner membrane</keyword>
<comment type="subcellular location">
    <subcellularLocation>
        <location evidence="7">Cell inner membrane</location>
        <topology evidence="7">Single-pass membrane protein</topology>
    </subcellularLocation>
</comment>
<protein>
    <recommendedName>
        <fullName evidence="7">Endolytic murein transglycosylase</fullName>
        <ecNumber evidence="7">4.2.2.29</ecNumber>
    </recommendedName>
    <alternativeName>
        <fullName evidence="7">Peptidoglycan lytic transglycosylase</fullName>
    </alternativeName>
    <alternativeName>
        <fullName evidence="7">Peptidoglycan polymerization terminase</fullName>
    </alternativeName>
</protein>
<comment type="similarity">
    <text evidence="7">Belongs to the transglycosylase MltG family.</text>
</comment>
<dbReference type="CDD" id="cd08010">
    <property type="entry name" value="MltG_like"/>
    <property type="match status" value="1"/>
</dbReference>
<keyword evidence="9" id="KW-1185">Reference proteome</keyword>
<evidence type="ECO:0000256" key="6">
    <source>
        <dbReference type="ARBA" id="ARBA00023316"/>
    </source>
</evidence>
<keyword evidence="1 7" id="KW-1003">Cell membrane</keyword>
<keyword evidence="5 7" id="KW-0456">Lyase</keyword>
<keyword evidence="4 7" id="KW-0472">Membrane</keyword>
<feature type="transmembrane region" description="Helical" evidence="7">
    <location>
        <begin position="7"/>
        <end position="27"/>
    </location>
</feature>
<evidence type="ECO:0000313" key="8">
    <source>
        <dbReference type="EMBL" id="MER2492144.1"/>
    </source>
</evidence>
<evidence type="ECO:0000256" key="2">
    <source>
        <dbReference type="ARBA" id="ARBA00022692"/>
    </source>
</evidence>
<evidence type="ECO:0000313" key="9">
    <source>
        <dbReference type="Proteomes" id="UP001467690"/>
    </source>
</evidence>
<dbReference type="RefSeq" id="WP_350401642.1">
    <property type="nucleotide sequence ID" value="NZ_JBELOE010000200.1"/>
</dbReference>
<keyword evidence="2 7" id="KW-0812">Transmembrane</keyword>
<evidence type="ECO:0000256" key="3">
    <source>
        <dbReference type="ARBA" id="ARBA00022989"/>
    </source>
</evidence>